<name>A0ABV9KAD2_9PORP</name>
<dbReference type="Pfam" id="PF13004">
    <property type="entry name" value="BACON"/>
    <property type="match status" value="1"/>
</dbReference>
<keyword evidence="5" id="KW-0732">Signal</keyword>
<feature type="region of interest" description="Disordered" evidence="4">
    <location>
        <begin position="350"/>
        <end position="375"/>
    </location>
</feature>
<keyword evidence="3" id="KW-0378">Hydrolase</keyword>
<evidence type="ECO:0000313" key="8">
    <source>
        <dbReference type="EMBL" id="MFC4666616.1"/>
    </source>
</evidence>
<evidence type="ECO:0000256" key="3">
    <source>
        <dbReference type="ARBA" id="ARBA00022807"/>
    </source>
</evidence>
<dbReference type="CDD" id="cd14948">
    <property type="entry name" value="BACON"/>
    <property type="match status" value="1"/>
</dbReference>
<dbReference type="Proteomes" id="UP001596020">
    <property type="component" value="Unassembled WGS sequence"/>
</dbReference>
<keyword evidence="3" id="KW-0788">Thiol protease</keyword>
<dbReference type="Gene3D" id="2.60.40.10">
    <property type="entry name" value="Immunoglobulins"/>
    <property type="match status" value="1"/>
</dbReference>
<dbReference type="InterPro" id="IPR043744">
    <property type="entry name" value="DUF5689"/>
</dbReference>
<reference evidence="9" key="1">
    <citation type="journal article" date="2019" name="Int. J. Syst. Evol. Microbiol.">
        <title>The Global Catalogue of Microorganisms (GCM) 10K type strain sequencing project: providing services to taxonomists for standard genome sequencing and annotation.</title>
        <authorList>
            <consortium name="The Broad Institute Genomics Platform"/>
            <consortium name="The Broad Institute Genome Sequencing Center for Infectious Disease"/>
            <person name="Wu L."/>
            <person name="Ma J."/>
        </authorList>
    </citation>
    <scope>NUCLEOTIDE SEQUENCE [LARGE SCALE GENOMIC DNA]</scope>
    <source>
        <strain evidence="9">CGMCC 4.7357</strain>
    </source>
</reference>
<feature type="chain" id="PRO_5046871274" evidence="5">
    <location>
        <begin position="25"/>
        <end position="587"/>
    </location>
</feature>
<sequence>MNQKNLSWSWMLQLLITSALLVFATSCKDDDDKYEGPQVAVESSETDNTFIVGTEGGERQLSLKTNRAWYTEKDGDWFTLTPEKGEEGNVTIKVIVKENTGDARMGGFKITASGKSFYYTILQKSSDGKDVKFSTLAEVQEMAQDAGKDGKVIDQDIFIKCIIVTSYKGRNLGPFQNFNYAMDAYNNGIVITQGKEEQPYEYGDQITANIKGCKVSNYAATIQVELPREKAAVVSGQKVEPIPATIKDVAEGKYKMVLVRIPKAQFVKYQDQKMYDGTFFMKSHELQDPEGNTCSLEVLKGAAFKDKDVPQGSGEIVAIAAIYRKDENSPMKYALKPSLFEDIKFTGDRFEVNGQNPTPDPNPNPTPDPEPAKDVKPLTSLYELGRGLEDGKFVTINESYNVEVTVTANNDTKQLPGDFIFYVQDKEGNAIAMTRAPKETWTYSIGDKLLINVNGGSIKNYKGTLQFSPKSDNIKKQGVAPVKPFVTTVEKLDDTMMNKLVKIEGVQIDPTPQAGTKLDSGEKYTTWNLISKSGAKCSISIKGGCTFGNNEVPTGSGSVTGILGKFDGAFQLKPIKADDIRLTEPRF</sequence>
<gene>
    <name evidence="8" type="ORF">ACFO3G_08420</name>
</gene>
<organism evidence="8 9">
    <name type="scientific">Falsiporphyromonas endometrii</name>
    <dbReference type="NCBI Taxonomy" id="1387297"/>
    <lineage>
        <taxon>Bacteria</taxon>
        <taxon>Pseudomonadati</taxon>
        <taxon>Bacteroidota</taxon>
        <taxon>Bacteroidia</taxon>
        <taxon>Bacteroidales</taxon>
        <taxon>Porphyromonadaceae</taxon>
        <taxon>Falsiporphyromonas</taxon>
    </lineage>
</organism>
<feature type="domain" description="DUF5689" evidence="7">
    <location>
        <begin position="135"/>
        <end position="326"/>
    </location>
</feature>
<keyword evidence="9" id="KW-1185">Reference proteome</keyword>
<dbReference type="EMBL" id="JBHSGO010000209">
    <property type="protein sequence ID" value="MFC4666616.1"/>
    <property type="molecule type" value="Genomic_DNA"/>
</dbReference>
<feature type="domain" description="DUF5689" evidence="7">
    <location>
        <begin position="373"/>
        <end position="580"/>
    </location>
</feature>
<accession>A0ABV9KAD2</accession>
<proteinExistence type="inferred from homology"/>
<keyword evidence="2" id="KW-0645">Protease</keyword>
<dbReference type="RefSeq" id="WP_380079856.1">
    <property type="nucleotide sequence ID" value="NZ_JBHSGO010000209.1"/>
</dbReference>
<protein>
    <submittedName>
        <fullName evidence="8">DUF5689 domain-containing protein</fullName>
    </submittedName>
</protein>
<evidence type="ECO:0000259" key="7">
    <source>
        <dbReference type="Pfam" id="PF18942"/>
    </source>
</evidence>
<dbReference type="InterPro" id="IPR024361">
    <property type="entry name" value="BACON"/>
</dbReference>
<evidence type="ECO:0000256" key="5">
    <source>
        <dbReference type="SAM" id="SignalP"/>
    </source>
</evidence>
<feature type="domain" description="BACON" evidence="6">
    <location>
        <begin position="68"/>
        <end position="116"/>
    </location>
</feature>
<evidence type="ECO:0000256" key="2">
    <source>
        <dbReference type="ARBA" id="ARBA00022670"/>
    </source>
</evidence>
<dbReference type="PROSITE" id="PS51257">
    <property type="entry name" value="PROKAR_LIPOPROTEIN"/>
    <property type="match status" value="1"/>
</dbReference>
<evidence type="ECO:0000256" key="1">
    <source>
        <dbReference type="ARBA" id="ARBA00006067"/>
    </source>
</evidence>
<dbReference type="InterPro" id="IPR013783">
    <property type="entry name" value="Ig-like_fold"/>
</dbReference>
<feature type="compositionally biased region" description="Pro residues" evidence="4">
    <location>
        <begin position="358"/>
        <end position="369"/>
    </location>
</feature>
<comment type="similarity">
    <text evidence="1">Belongs to the peptidase C25 family.</text>
</comment>
<evidence type="ECO:0000256" key="4">
    <source>
        <dbReference type="SAM" id="MobiDB-lite"/>
    </source>
</evidence>
<evidence type="ECO:0000313" key="9">
    <source>
        <dbReference type="Proteomes" id="UP001596020"/>
    </source>
</evidence>
<evidence type="ECO:0000259" key="6">
    <source>
        <dbReference type="Pfam" id="PF13004"/>
    </source>
</evidence>
<feature type="signal peptide" evidence="5">
    <location>
        <begin position="1"/>
        <end position="24"/>
    </location>
</feature>
<comment type="caution">
    <text evidence="8">The sequence shown here is derived from an EMBL/GenBank/DDBJ whole genome shotgun (WGS) entry which is preliminary data.</text>
</comment>
<dbReference type="Pfam" id="PF18942">
    <property type="entry name" value="DUF5689"/>
    <property type="match status" value="2"/>
</dbReference>